<evidence type="ECO:0000313" key="6">
    <source>
        <dbReference type="EMBL" id="AOX02250.1"/>
    </source>
</evidence>
<dbReference type="EMBL" id="CP017599">
    <property type="protein sequence ID" value="AOX02250.1"/>
    <property type="molecule type" value="Genomic_DNA"/>
</dbReference>
<protein>
    <submittedName>
        <fullName evidence="6">Cysteate synthase</fullName>
    </submittedName>
</protein>
<dbReference type="SUPFAM" id="SSF53686">
    <property type="entry name" value="Tryptophan synthase beta subunit-like PLP-dependent enzymes"/>
    <property type="match status" value="1"/>
</dbReference>
<dbReference type="InterPro" id="IPR050147">
    <property type="entry name" value="Ser/Thr_Dehydratase"/>
</dbReference>
<comment type="cofactor">
    <cofactor evidence="1">
        <name>pyridoxal 5'-phosphate</name>
        <dbReference type="ChEBI" id="CHEBI:597326"/>
    </cofactor>
</comment>
<dbReference type="GO" id="GO:0016765">
    <property type="term" value="F:transferase activity, transferring alkyl or aryl (other than methyl) groups"/>
    <property type="evidence" value="ECO:0007669"/>
    <property type="project" value="InterPro"/>
</dbReference>
<evidence type="ECO:0000256" key="4">
    <source>
        <dbReference type="ARBA" id="ARBA00023239"/>
    </source>
</evidence>
<dbReference type="PANTHER" id="PTHR48078">
    <property type="entry name" value="THREONINE DEHYDRATASE, MITOCHONDRIAL-RELATED"/>
    <property type="match status" value="1"/>
</dbReference>
<dbReference type="GO" id="GO:0009097">
    <property type="term" value="P:isoleucine biosynthetic process"/>
    <property type="evidence" value="ECO:0007669"/>
    <property type="project" value="TreeGrafter"/>
</dbReference>
<dbReference type="Gene3D" id="3.40.50.1100">
    <property type="match status" value="2"/>
</dbReference>
<sequence length="428" mass="47209">MKSKLKYILRCTLCGKEYEPDPFRLCCDEKHEPSLLRAVYANEKLEVKENLPGLFRYIDWLPVDRHLEADGKPITYQSKNLAHHLGLDHLFISFNGYWPERDAHLSTCSFKELEAFPILARIPEDNPKTLVVASAGNTGRAFATVCSKLKIPFCLVIPEQNLSAIWSKDPFDSCVRLIAVGGNGDYSDAIRIGQIISQLEGFFPEGGAKNVARRDGMGLTVVDATVTIGEIPDHYFQAVGSGTGGISAYEANLRFLADGRFGNKKMKLHLCQNIPFTPMTDAWKAGKREITALSEIEAKKSISQVSAKVLTNRNPAYSLAGGVYEALADTDGEMYGVTNQELEKARALFEELEGIDVSPAAGVATGALIQAVEAGKIGKKDTIVLNITSGGYKRMRQDYPLHYLKPDLVFKPEEIEPDFLEHSMTSVS</sequence>
<reference evidence="7" key="1">
    <citation type="submission" date="2016-10" db="EMBL/GenBank/DDBJ databases">
        <title>Comparative genomics uncovers the prolific and rare metabolic potential of the cyanobacterial genus Moorea.</title>
        <authorList>
            <person name="Leao T."/>
            <person name="Castelao G."/>
            <person name="Korobeynikov A."/>
            <person name="Monroe E.A."/>
            <person name="Podell S."/>
            <person name="Glukhov E."/>
            <person name="Allen E."/>
            <person name="Gerwick W.H."/>
            <person name="Gerwick L."/>
        </authorList>
    </citation>
    <scope>NUCLEOTIDE SEQUENCE [LARGE SCALE GENOMIC DNA]</scope>
    <source>
        <strain evidence="7">PAL-8-15-08-1</strain>
    </source>
</reference>
<feature type="domain" description="Tryptophan synthase beta chain-like PALP" evidence="5">
    <location>
        <begin position="97"/>
        <end position="388"/>
    </location>
</feature>
<dbReference type="KEGG" id="mpro:BJP34_24920"/>
<evidence type="ECO:0000313" key="7">
    <source>
        <dbReference type="Proteomes" id="UP000177870"/>
    </source>
</evidence>
<dbReference type="STRING" id="1458985.BJP34_24920"/>
<dbReference type="RefSeq" id="WP_070394669.1">
    <property type="nucleotide sequence ID" value="NZ_CP017599.1"/>
</dbReference>
<dbReference type="InterPro" id="IPR022401">
    <property type="entry name" value="Cysteate_synthase"/>
</dbReference>
<proteinExistence type="predicted"/>
<evidence type="ECO:0000256" key="3">
    <source>
        <dbReference type="ARBA" id="ARBA00022898"/>
    </source>
</evidence>
<evidence type="ECO:0000259" key="5">
    <source>
        <dbReference type="Pfam" id="PF00291"/>
    </source>
</evidence>
<keyword evidence="3" id="KW-0663">Pyridoxal phosphate</keyword>
<dbReference type="GO" id="GO:0019295">
    <property type="term" value="P:coenzyme M biosynthetic process"/>
    <property type="evidence" value="ECO:0007669"/>
    <property type="project" value="UniProtKB-KW"/>
</dbReference>
<dbReference type="NCBIfam" id="TIGR03844">
    <property type="entry name" value="cysteate_syn"/>
    <property type="match status" value="1"/>
</dbReference>
<dbReference type="GO" id="GO:0003941">
    <property type="term" value="F:L-serine ammonia-lyase activity"/>
    <property type="evidence" value="ECO:0007669"/>
    <property type="project" value="TreeGrafter"/>
</dbReference>
<accession>A0A1D8TX69</accession>
<dbReference type="InterPro" id="IPR036052">
    <property type="entry name" value="TrpB-like_PALP_sf"/>
</dbReference>
<dbReference type="GO" id="GO:0006565">
    <property type="term" value="P:L-serine catabolic process"/>
    <property type="evidence" value="ECO:0007669"/>
    <property type="project" value="TreeGrafter"/>
</dbReference>
<name>A0A1D8TX69_9CYAN</name>
<keyword evidence="4" id="KW-0456">Lyase</keyword>
<organism evidence="6 7">
    <name type="scientific">Moorena producens PAL-8-15-08-1</name>
    <dbReference type="NCBI Taxonomy" id="1458985"/>
    <lineage>
        <taxon>Bacteria</taxon>
        <taxon>Bacillati</taxon>
        <taxon>Cyanobacteriota</taxon>
        <taxon>Cyanophyceae</taxon>
        <taxon>Coleofasciculales</taxon>
        <taxon>Coleofasciculaceae</taxon>
        <taxon>Moorena</taxon>
    </lineage>
</organism>
<keyword evidence="2" id="KW-0174">Coenzyme M biosynthesis</keyword>
<dbReference type="AlphaFoldDB" id="A0A1D8TX69"/>
<dbReference type="Pfam" id="PF00291">
    <property type="entry name" value="PALP"/>
    <property type="match status" value="1"/>
</dbReference>
<evidence type="ECO:0000256" key="1">
    <source>
        <dbReference type="ARBA" id="ARBA00001933"/>
    </source>
</evidence>
<evidence type="ECO:0000256" key="2">
    <source>
        <dbReference type="ARBA" id="ARBA00022545"/>
    </source>
</evidence>
<gene>
    <name evidence="6" type="ORF">BJP34_24920</name>
</gene>
<dbReference type="InterPro" id="IPR001926">
    <property type="entry name" value="TrpB-like_PALP"/>
</dbReference>
<dbReference type="Proteomes" id="UP000177870">
    <property type="component" value="Chromosome"/>
</dbReference>
<dbReference type="OrthoDB" id="1111116at2"/>